<dbReference type="PANTHER" id="PTHR41521">
    <property type="match status" value="1"/>
</dbReference>
<protein>
    <submittedName>
        <fullName evidence="2">Uncharacterized conserved protein, DUF1330 family</fullName>
    </submittedName>
</protein>
<dbReference type="SUPFAM" id="SSF54909">
    <property type="entry name" value="Dimeric alpha+beta barrel"/>
    <property type="match status" value="1"/>
</dbReference>
<feature type="domain" description="DUF1330" evidence="1">
    <location>
        <begin position="2"/>
        <end position="95"/>
    </location>
</feature>
<dbReference type="EMBL" id="FOTF01000001">
    <property type="protein sequence ID" value="SFK69161.1"/>
    <property type="molecule type" value="Genomic_DNA"/>
</dbReference>
<evidence type="ECO:0000259" key="1">
    <source>
        <dbReference type="Pfam" id="PF07045"/>
    </source>
</evidence>
<name>A0A1I4BMR7_9RHOB</name>
<proteinExistence type="predicted"/>
<dbReference type="Proteomes" id="UP000199550">
    <property type="component" value="Unassembled WGS sequence"/>
</dbReference>
<dbReference type="Gene3D" id="3.30.70.100">
    <property type="match status" value="1"/>
</dbReference>
<dbReference type="OrthoDB" id="9806380at2"/>
<accession>A0A1I4BMR7</accession>
<dbReference type="Pfam" id="PF07045">
    <property type="entry name" value="DUF1330"/>
    <property type="match status" value="1"/>
</dbReference>
<dbReference type="STRING" id="195913.SAMN04488004_1013"/>
<dbReference type="RefSeq" id="WP_090183841.1">
    <property type="nucleotide sequence ID" value="NZ_FOTF01000001.1"/>
</dbReference>
<gene>
    <name evidence="2" type="ORF">SAMN04488004_1013</name>
</gene>
<sequence>MTAYSILEVTPLKDDWIPDYLPATNKVIARHGGKYLARTSSHEQLEGPQRGAALRILIEWPSEDAAKAFMQDPEYAPHLDARQAGSDSFHWLIKGQDDLA</sequence>
<reference evidence="2 3" key="1">
    <citation type="submission" date="2016-10" db="EMBL/GenBank/DDBJ databases">
        <authorList>
            <person name="de Groot N.N."/>
        </authorList>
    </citation>
    <scope>NUCLEOTIDE SEQUENCE [LARGE SCALE GENOMIC DNA]</scope>
    <source>
        <strain evidence="2 3">DSM 16199</strain>
    </source>
</reference>
<dbReference type="PANTHER" id="PTHR41521:SF4">
    <property type="entry name" value="BLR0684 PROTEIN"/>
    <property type="match status" value="1"/>
</dbReference>
<keyword evidence="3" id="KW-1185">Reference proteome</keyword>
<evidence type="ECO:0000313" key="2">
    <source>
        <dbReference type="EMBL" id="SFK69161.1"/>
    </source>
</evidence>
<organism evidence="2 3">
    <name type="scientific">Loktanella salsilacus</name>
    <dbReference type="NCBI Taxonomy" id="195913"/>
    <lineage>
        <taxon>Bacteria</taxon>
        <taxon>Pseudomonadati</taxon>
        <taxon>Pseudomonadota</taxon>
        <taxon>Alphaproteobacteria</taxon>
        <taxon>Rhodobacterales</taxon>
        <taxon>Roseobacteraceae</taxon>
        <taxon>Loktanella</taxon>
    </lineage>
</organism>
<dbReference type="InterPro" id="IPR010753">
    <property type="entry name" value="DUF1330"/>
</dbReference>
<dbReference type="AlphaFoldDB" id="A0A1I4BMR7"/>
<dbReference type="InterPro" id="IPR011008">
    <property type="entry name" value="Dimeric_a/b-barrel"/>
</dbReference>
<evidence type="ECO:0000313" key="3">
    <source>
        <dbReference type="Proteomes" id="UP000199550"/>
    </source>
</evidence>